<dbReference type="OrthoDB" id="5623595at2"/>
<dbReference type="PROSITE" id="PS50887">
    <property type="entry name" value="GGDEF"/>
    <property type="match status" value="1"/>
</dbReference>
<keyword evidence="5" id="KW-1185">Reference proteome</keyword>
<feature type="compositionally biased region" description="Polar residues" evidence="1">
    <location>
        <begin position="360"/>
        <end position="375"/>
    </location>
</feature>
<feature type="domain" description="GGDEF" evidence="3">
    <location>
        <begin position="230"/>
        <end position="361"/>
    </location>
</feature>
<dbReference type="SUPFAM" id="SSF55073">
    <property type="entry name" value="Nucleotide cyclase"/>
    <property type="match status" value="1"/>
</dbReference>
<evidence type="ECO:0000313" key="4">
    <source>
        <dbReference type="EMBL" id="PSU33248.1"/>
    </source>
</evidence>
<keyword evidence="2" id="KW-1133">Transmembrane helix</keyword>
<accession>A0A2T3IXI3</accession>
<dbReference type="EMBL" id="PYMH01000006">
    <property type="protein sequence ID" value="PSU33248.1"/>
    <property type="molecule type" value="Genomic_DNA"/>
</dbReference>
<proteinExistence type="predicted"/>
<dbReference type="InterPro" id="IPR000160">
    <property type="entry name" value="GGDEF_dom"/>
</dbReference>
<protein>
    <submittedName>
        <fullName evidence="4">GGDEF domain-containing protein</fullName>
    </submittedName>
</protein>
<keyword evidence="2" id="KW-0812">Transmembrane</keyword>
<name>A0A2T3IXI3_9GAMM</name>
<dbReference type="PANTHER" id="PTHR46663:SF2">
    <property type="entry name" value="GGDEF DOMAIN-CONTAINING PROTEIN"/>
    <property type="match status" value="1"/>
</dbReference>
<dbReference type="SMART" id="SM00267">
    <property type="entry name" value="GGDEF"/>
    <property type="match status" value="1"/>
</dbReference>
<dbReference type="InterPro" id="IPR029787">
    <property type="entry name" value="Nucleotide_cyclase"/>
</dbReference>
<reference evidence="4 5" key="1">
    <citation type="submission" date="2018-03" db="EMBL/GenBank/DDBJ databases">
        <title>Whole genome sequencing of Histamine producing bacteria.</title>
        <authorList>
            <person name="Butler K."/>
        </authorList>
    </citation>
    <scope>NUCLEOTIDE SEQUENCE [LARGE SCALE GENOMIC DNA]</scope>
    <source>
        <strain evidence="4 5">JCM 13586</strain>
    </source>
</reference>
<feature type="transmembrane region" description="Helical" evidence="2">
    <location>
        <begin position="12"/>
        <end position="31"/>
    </location>
</feature>
<comment type="caution">
    <text evidence="4">The sequence shown here is derived from an EMBL/GenBank/DDBJ whole genome shotgun (WGS) entry which is preliminary data.</text>
</comment>
<evidence type="ECO:0000256" key="1">
    <source>
        <dbReference type="SAM" id="MobiDB-lite"/>
    </source>
</evidence>
<dbReference type="RefSeq" id="WP_107349460.1">
    <property type="nucleotide sequence ID" value="NZ_PYMH01000006.1"/>
</dbReference>
<dbReference type="NCBIfam" id="TIGR00254">
    <property type="entry name" value="GGDEF"/>
    <property type="match status" value="1"/>
</dbReference>
<evidence type="ECO:0000256" key="2">
    <source>
        <dbReference type="SAM" id="Phobius"/>
    </source>
</evidence>
<feature type="transmembrane region" description="Helical" evidence="2">
    <location>
        <begin position="173"/>
        <end position="194"/>
    </location>
</feature>
<dbReference type="Pfam" id="PF00990">
    <property type="entry name" value="GGDEF"/>
    <property type="match status" value="1"/>
</dbReference>
<dbReference type="Gene3D" id="3.30.70.270">
    <property type="match status" value="1"/>
</dbReference>
<dbReference type="AlphaFoldDB" id="A0A2T3IXI3"/>
<sequence>MGNCRSRKITSLLTYITPLLIISILIAVAALKRNSDTIANSQNEAAWYVLQLNKEYAEFHHQLHRYASGNSDHNDMMLQYEILWSRFTTILTNTHISHLYHFDGAYHQISKQFAYIQSIEQQLIALEPGDPEQALITQVKERYENLVVFLSHKFRLSSGDLLKRVEATQTMKLLIYFLLCAIVLLGGILFWALWRESTSMRKLAMSDTLTGIHSRLWLNNHLNELVDAQQPFRFYLVDLDGFKQINDTQGHHIGDQLLKVVATRLAALSGEHYHVARMGGDEFAVIESLSVQHEINISQKLLNSFQQPTVLNGRTFAISASIGSSEFPLNASSVSEVLQQADFAMYEIKQQGKNGVLHFTSPTIQTTKPGSTSSKVKPFSRGI</sequence>
<organism evidence="4 5">
    <name type="scientific">Photobacterium lutimaris</name>
    <dbReference type="NCBI Taxonomy" id="388278"/>
    <lineage>
        <taxon>Bacteria</taxon>
        <taxon>Pseudomonadati</taxon>
        <taxon>Pseudomonadota</taxon>
        <taxon>Gammaproteobacteria</taxon>
        <taxon>Vibrionales</taxon>
        <taxon>Vibrionaceae</taxon>
        <taxon>Photobacterium</taxon>
    </lineage>
</organism>
<feature type="region of interest" description="Disordered" evidence="1">
    <location>
        <begin position="360"/>
        <end position="383"/>
    </location>
</feature>
<gene>
    <name evidence="4" type="ORF">C9I99_13740</name>
</gene>
<dbReference type="InterPro" id="IPR043128">
    <property type="entry name" value="Rev_trsase/Diguanyl_cyclase"/>
</dbReference>
<dbReference type="Proteomes" id="UP000241222">
    <property type="component" value="Unassembled WGS sequence"/>
</dbReference>
<dbReference type="InterPro" id="IPR052163">
    <property type="entry name" value="DGC-Regulatory_Protein"/>
</dbReference>
<dbReference type="CDD" id="cd01949">
    <property type="entry name" value="GGDEF"/>
    <property type="match status" value="1"/>
</dbReference>
<evidence type="ECO:0000313" key="5">
    <source>
        <dbReference type="Proteomes" id="UP000241222"/>
    </source>
</evidence>
<dbReference type="PANTHER" id="PTHR46663">
    <property type="entry name" value="DIGUANYLATE CYCLASE DGCT-RELATED"/>
    <property type="match status" value="1"/>
</dbReference>
<evidence type="ECO:0000259" key="3">
    <source>
        <dbReference type="PROSITE" id="PS50887"/>
    </source>
</evidence>
<keyword evidence="2" id="KW-0472">Membrane</keyword>